<dbReference type="Pfam" id="PF05239">
    <property type="entry name" value="PRC"/>
    <property type="match status" value="1"/>
</dbReference>
<evidence type="ECO:0000259" key="2">
    <source>
        <dbReference type="Pfam" id="PF05239"/>
    </source>
</evidence>
<dbReference type="SUPFAM" id="SSF50346">
    <property type="entry name" value="PRC-barrel domain"/>
    <property type="match status" value="1"/>
</dbReference>
<evidence type="ECO:0000256" key="1">
    <source>
        <dbReference type="SAM" id="MobiDB-lite"/>
    </source>
</evidence>
<dbReference type="Proteomes" id="UP001382935">
    <property type="component" value="Chromosome"/>
</dbReference>
<dbReference type="EMBL" id="CP145607">
    <property type="protein sequence ID" value="WWM70664.1"/>
    <property type="molecule type" value="Genomic_DNA"/>
</dbReference>
<accession>A0ABZ2G2J4</accession>
<protein>
    <submittedName>
        <fullName evidence="3">PRC-barrel domain-containing protein</fullName>
    </submittedName>
</protein>
<feature type="compositionally biased region" description="Basic and acidic residues" evidence="1">
    <location>
        <begin position="1"/>
        <end position="28"/>
    </location>
</feature>
<dbReference type="InterPro" id="IPR027275">
    <property type="entry name" value="PRC-brl_dom"/>
</dbReference>
<dbReference type="PANTHER" id="PTHR36505:SF1">
    <property type="entry name" value="BLR1072 PROTEIN"/>
    <property type="match status" value="1"/>
</dbReference>
<feature type="domain" description="PRC-barrel" evidence="2">
    <location>
        <begin position="83"/>
        <end position="161"/>
    </location>
</feature>
<dbReference type="PANTHER" id="PTHR36505">
    <property type="entry name" value="BLR1072 PROTEIN"/>
    <property type="match status" value="1"/>
</dbReference>
<dbReference type="InterPro" id="IPR011033">
    <property type="entry name" value="PRC_barrel-like_sf"/>
</dbReference>
<name>A0ABZ2G2J4_9SPHN</name>
<sequence length="187" mass="22135">MAYDRFSDDNSQDRALDDRYDRDRDRSRSWGRGFFRGGRDDRGPSDRYRDDRDTLDSRRDNTRIARDDDHRARRGIPYDETPDLIASSKVEGTPVYGRDDRRLGTVKALMIDKVRGQVRYAVLSHATGFLGLDEEVVPVRWEELRYDERRGGYRVDFTSDDVAYTIENRRRDREHGRDLDRAGRVRR</sequence>
<keyword evidence="4" id="KW-1185">Reference proteome</keyword>
<feature type="compositionally biased region" description="Basic and acidic residues" evidence="1">
    <location>
        <begin position="37"/>
        <end position="71"/>
    </location>
</feature>
<organism evidence="3 4">
    <name type="scientific">Sphingomonas kaistensis</name>
    <dbReference type="NCBI Taxonomy" id="298708"/>
    <lineage>
        <taxon>Bacteria</taxon>
        <taxon>Pseudomonadati</taxon>
        <taxon>Pseudomonadota</taxon>
        <taxon>Alphaproteobacteria</taxon>
        <taxon>Sphingomonadales</taxon>
        <taxon>Sphingomonadaceae</taxon>
        <taxon>Sphingomonas</taxon>
    </lineage>
</organism>
<evidence type="ECO:0000313" key="3">
    <source>
        <dbReference type="EMBL" id="WWM70664.1"/>
    </source>
</evidence>
<gene>
    <name evidence="3" type="ORF">V6R86_08260</name>
</gene>
<reference evidence="3 4" key="1">
    <citation type="submission" date="2024-02" db="EMBL/GenBank/DDBJ databases">
        <title>Full genome sequence of Sphingomonas kaistensis.</title>
        <authorList>
            <person name="Poletto B.L."/>
            <person name="Silva G."/>
            <person name="Galante D."/>
            <person name="Campos K.R."/>
            <person name="Santos M.B.N."/>
            <person name="Sacchi C.T."/>
        </authorList>
    </citation>
    <scope>NUCLEOTIDE SEQUENCE [LARGE SCALE GENOMIC DNA]</scope>
    <source>
        <strain evidence="3 4">MA4R</strain>
    </source>
</reference>
<dbReference type="RefSeq" id="WP_338503616.1">
    <property type="nucleotide sequence ID" value="NZ_CP145607.1"/>
</dbReference>
<evidence type="ECO:0000313" key="4">
    <source>
        <dbReference type="Proteomes" id="UP001382935"/>
    </source>
</evidence>
<feature type="region of interest" description="Disordered" evidence="1">
    <location>
        <begin position="1"/>
        <end position="80"/>
    </location>
</feature>
<proteinExistence type="predicted"/>
<dbReference type="Gene3D" id="2.30.30.240">
    <property type="entry name" value="PRC-barrel domain"/>
    <property type="match status" value="1"/>
</dbReference>